<protein>
    <submittedName>
        <fullName evidence="4">Oxidoreductase domain protein</fullName>
    </submittedName>
</protein>
<dbReference type="InterPro" id="IPR000683">
    <property type="entry name" value="Gfo/Idh/MocA-like_OxRdtase_N"/>
</dbReference>
<name>K9YLN7_CYASC</name>
<reference evidence="5" key="1">
    <citation type="journal article" date="2013" name="Proc. Natl. Acad. Sci. U.S.A.">
        <title>Improving the coverage of the cyanobacterial phylum using diversity-driven genome sequencing.</title>
        <authorList>
            <person name="Shih P.M."/>
            <person name="Wu D."/>
            <person name="Latifi A."/>
            <person name="Axen S.D."/>
            <person name="Fewer D.P."/>
            <person name="Talla E."/>
            <person name="Calteau A."/>
            <person name="Cai F."/>
            <person name="Tandeau de Marsac N."/>
            <person name="Rippka R."/>
            <person name="Herdman M."/>
            <person name="Sivonen K."/>
            <person name="Coursin T."/>
            <person name="Laurent T."/>
            <person name="Goodwin L."/>
            <person name="Nolan M."/>
            <person name="Davenport K.W."/>
            <person name="Han C.S."/>
            <person name="Rubin E.M."/>
            <person name="Eisen J.A."/>
            <person name="Woyke T."/>
            <person name="Gugger M."/>
            <person name="Kerfeld C.A."/>
        </authorList>
    </citation>
    <scope>NUCLEOTIDE SEQUENCE [LARGE SCALE GENOMIC DNA]</scope>
    <source>
        <strain evidence="5">ATCC 29140 / PCC 7202</strain>
    </source>
</reference>
<evidence type="ECO:0000313" key="5">
    <source>
        <dbReference type="Proteomes" id="UP000010483"/>
    </source>
</evidence>
<evidence type="ECO:0000259" key="2">
    <source>
        <dbReference type="Pfam" id="PF01408"/>
    </source>
</evidence>
<evidence type="ECO:0000259" key="3">
    <source>
        <dbReference type="Pfam" id="PF02894"/>
    </source>
</evidence>
<proteinExistence type="inferred from homology"/>
<dbReference type="Pfam" id="PF01408">
    <property type="entry name" value="GFO_IDH_MocA"/>
    <property type="match status" value="1"/>
</dbReference>
<dbReference type="Pfam" id="PF02894">
    <property type="entry name" value="GFO_IDH_MocA_C"/>
    <property type="match status" value="1"/>
</dbReference>
<feature type="domain" description="Gfo/Idh/MocA-like oxidoreductase N-terminal" evidence="2">
    <location>
        <begin position="11"/>
        <end position="129"/>
    </location>
</feature>
<dbReference type="KEGG" id="csn:Cyast_1886"/>
<dbReference type="PANTHER" id="PTHR43377">
    <property type="entry name" value="BILIVERDIN REDUCTASE A"/>
    <property type="match status" value="1"/>
</dbReference>
<dbReference type="PANTHER" id="PTHR43377:SF10">
    <property type="entry name" value="BILIVERDIN REDUCTASE"/>
    <property type="match status" value="1"/>
</dbReference>
<comment type="similarity">
    <text evidence="1">Belongs to the Gfo/Idh/MocA family.</text>
</comment>
<dbReference type="STRING" id="292563.Cyast_1886"/>
<dbReference type="EMBL" id="CP003940">
    <property type="protein sequence ID" value="AFZ47841.1"/>
    <property type="molecule type" value="Genomic_DNA"/>
</dbReference>
<evidence type="ECO:0000313" key="4">
    <source>
        <dbReference type="EMBL" id="AFZ47841.1"/>
    </source>
</evidence>
<dbReference type="HOGENOM" id="CLU_023194_1_3_3"/>
<dbReference type="BioCyc" id="CSTA292563:G1353-1895-MONOMER"/>
<dbReference type="InterPro" id="IPR036291">
    <property type="entry name" value="NAD(P)-bd_dom_sf"/>
</dbReference>
<feature type="domain" description="Gfo/Idh/MocA-like oxidoreductase C-terminal" evidence="3">
    <location>
        <begin position="146"/>
        <end position="326"/>
    </location>
</feature>
<accession>K9YLN7</accession>
<dbReference type="AlphaFoldDB" id="K9YLN7"/>
<dbReference type="eggNOG" id="COG0673">
    <property type="taxonomic scope" value="Bacteria"/>
</dbReference>
<dbReference type="Proteomes" id="UP000010483">
    <property type="component" value="Chromosome"/>
</dbReference>
<organism evidence="4 5">
    <name type="scientific">Cyanobacterium stanieri (strain ATCC 29140 / PCC 7202)</name>
    <dbReference type="NCBI Taxonomy" id="292563"/>
    <lineage>
        <taxon>Bacteria</taxon>
        <taxon>Bacillati</taxon>
        <taxon>Cyanobacteriota</taxon>
        <taxon>Cyanophyceae</taxon>
        <taxon>Oscillatoriophycideae</taxon>
        <taxon>Chroococcales</taxon>
        <taxon>Geminocystaceae</taxon>
        <taxon>Cyanobacterium</taxon>
    </lineage>
</organism>
<dbReference type="Gene3D" id="3.40.50.720">
    <property type="entry name" value="NAD(P)-binding Rossmann-like Domain"/>
    <property type="match status" value="1"/>
</dbReference>
<dbReference type="PATRIC" id="fig|292563.3.peg.1972"/>
<evidence type="ECO:0000256" key="1">
    <source>
        <dbReference type="ARBA" id="ARBA00010928"/>
    </source>
</evidence>
<keyword evidence="5" id="KW-1185">Reference proteome</keyword>
<gene>
    <name evidence="4" type="ordered locus">Cyast_1886</name>
</gene>
<dbReference type="GO" id="GO:0000166">
    <property type="term" value="F:nucleotide binding"/>
    <property type="evidence" value="ECO:0007669"/>
    <property type="project" value="InterPro"/>
</dbReference>
<dbReference type="Gene3D" id="3.30.360.10">
    <property type="entry name" value="Dihydrodipicolinate Reductase, domain 2"/>
    <property type="match status" value="1"/>
</dbReference>
<sequence length="332" mass="36920">MSQYNIVKTPLKVGIVGTGYAAARRAEAFNASPHTQLVAVSGNTPEKTATFGNTHHVKTVSSWQDLINDKEIDLICVSNVNSLHGQIIKEALLADKHIIVEYPLTINSSEAPELLNLAKAKRKLLHIEHIELLGGVHQAIKQHISKIGNPFLASYETILSKPKVGTHWTYNYHNYGFPLIAALSRFNRFTDLFGEVATVSCNARFWDAPESGYFSACWCQAQLMFKNQMGVNITYGKGDKFTHSGRVLTIYGDEGVLLFEGEKGKLIQGDKIIDVEVGSRRGLFAQDTELVLEHLLNDAPIYTTNRHSIYTLQVANAALESYKTKQTQLMDN</sequence>
<dbReference type="InterPro" id="IPR051450">
    <property type="entry name" value="Gfo/Idh/MocA_Oxidoreductases"/>
</dbReference>
<dbReference type="SUPFAM" id="SSF51735">
    <property type="entry name" value="NAD(P)-binding Rossmann-fold domains"/>
    <property type="match status" value="1"/>
</dbReference>
<dbReference type="InterPro" id="IPR004104">
    <property type="entry name" value="Gfo/Idh/MocA-like_OxRdtase_C"/>
</dbReference>